<evidence type="ECO:0000259" key="3">
    <source>
        <dbReference type="PROSITE" id="PS50977"/>
    </source>
</evidence>
<protein>
    <submittedName>
        <fullName evidence="4">TetR family transcriptional regulator</fullName>
    </submittedName>
</protein>
<dbReference type="Pfam" id="PF00440">
    <property type="entry name" value="TetR_N"/>
    <property type="match status" value="1"/>
</dbReference>
<evidence type="ECO:0000313" key="4">
    <source>
        <dbReference type="EMBL" id="GIH37752.1"/>
    </source>
</evidence>
<proteinExistence type="predicted"/>
<keyword evidence="1 2" id="KW-0238">DNA-binding</keyword>
<evidence type="ECO:0000256" key="1">
    <source>
        <dbReference type="ARBA" id="ARBA00023125"/>
    </source>
</evidence>
<keyword evidence="5" id="KW-1185">Reference proteome</keyword>
<reference evidence="4 5" key="1">
    <citation type="submission" date="2021-01" db="EMBL/GenBank/DDBJ databases">
        <title>Whole genome shotgun sequence of Microbispora corallina NBRC 16416.</title>
        <authorList>
            <person name="Komaki H."/>
            <person name="Tamura T."/>
        </authorList>
    </citation>
    <scope>NUCLEOTIDE SEQUENCE [LARGE SCALE GENOMIC DNA]</scope>
    <source>
        <strain evidence="4 5">NBRC 16416</strain>
    </source>
</reference>
<comment type="caution">
    <text evidence="4">The sequence shown here is derived from an EMBL/GenBank/DDBJ whole genome shotgun (WGS) entry which is preliminary data.</text>
</comment>
<feature type="DNA-binding region" description="H-T-H motif" evidence="2">
    <location>
        <begin position="35"/>
        <end position="54"/>
    </location>
</feature>
<dbReference type="PROSITE" id="PS50977">
    <property type="entry name" value="HTH_TETR_2"/>
    <property type="match status" value="1"/>
</dbReference>
<name>A0ABQ4FSE4_9ACTN</name>
<dbReference type="PRINTS" id="PR00455">
    <property type="entry name" value="HTHTETR"/>
</dbReference>
<dbReference type="InterPro" id="IPR050109">
    <property type="entry name" value="HTH-type_TetR-like_transc_reg"/>
</dbReference>
<dbReference type="EMBL" id="BOOC01000002">
    <property type="protein sequence ID" value="GIH37752.1"/>
    <property type="molecule type" value="Genomic_DNA"/>
</dbReference>
<dbReference type="SUPFAM" id="SSF46689">
    <property type="entry name" value="Homeodomain-like"/>
    <property type="match status" value="1"/>
</dbReference>
<feature type="domain" description="HTH tetR-type" evidence="3">
    <location>
        <begin position="12"/>
        <end position="72"/>
    </location>
</feature>
<dbReference type="RefSeq" id="WP_036322455.1">
    <property type="nucleotide sequence ID" value="NZ_BAAAGP010000001.1"/>
</dbReference>
<evidence type="ECO:0000313" key="5">
    <source>
        <dbReference type="Proteomes" id="UP000603904"/>
    </source>
</evidence>
<gene>
    <name evidence="4" type="ORF">Mco01_07520</name>
</gene>
<accession>A0ABQ4FSE4</accession>
<dbReference type="InterPro" id="IPR001647">
    <property type="entry name" value="HTH_TetR"/>
</dbReference>
<evidence type="ECO:0000256" key="2">
    <source>
        <dbReference type="PROSITE-ProRule" id="PRU00335"/>
    </source>
</evidence>
<sequence length="205" mass="21993">MGEQRRERADAARNRRAILEAAEDLLRRHGPDQVSLEDVAAAAGVSKGTVFHRFGSRTGLMWALIEQRVLALREAVTSGPPPLGPGAPPADRLEAFVDAIVRLVDGNVGLMAAHEHALANRRHAEGDREANPVYLFWHGHMSALIAQARPDLDADVLAHVLIGSLHNDSVVRMLRQGEADRLAAGMRTLASGLLRGAADPRPAGA</sequence>
<dbReference type="Gene3D" id="1.10.357.10">
    <property type="entry name" value="Tetracycline Repressor, domain 2"/>
    <property type="match status" value="1"/>
</dbReference>
<organism evidence="4 5">
    <name type="scientific">Microbispora corallina</name>
    <dbReference type="NCBI Taxonomy" id="83302"/>
    <lineage>
        <taxon>Bacteria</taxon>
        <taxon>Bacillati</taxon>
        <taxon>Actinomycetota</taxon>
        <taxon>Actinomycetes</taxon>
        <taxon>Streptosporangiales</taxon>
        <taxon>Streptosporangiaceae</taxon>
        <taxon>Microbispora</taxon>
    </lineage>
</organism>
<dbReference type="Proteomes" id="UP000603904">
    <property type="component" value="Unassembled WGS sequence"/>
</dbReference>
<dbReference type="PANTHER" id="PTHR30055:SF209">
    <property type="entry name" value="POSSIBLE TRANSCRIPTIONAL REGULATORY PROTEIN (PROBABLY TETR-FAMILY)"/>
    <property type="match status" value="1"/>
</dbReference>
<dbReference type="InterPro" id="IPR009057">
    <property type="entry name" value="Homeodomain-like_sf"/>
</dbReference>
<dbReference type="SUPFAM" id="SSF48498">
    <property type="entry name" value="Tetracyclin repressor-like, C-terminal domain"/>
    <property type="match status" value="1"/>
</dbReference>
<dbReference type="PANTHER" id="PTHR30055">
    <property type="entry name" value="HTH-TYPE TRANSCRIPTIONAL REGULATOR RUTR"/>
    <property type="match status" value="1"/>
</dbReference>
<dbReference type="InterPro" id="IPR036271">
    <property type="entry name" value="Tet_transcr_reg_TetR-rel_C_sf"/>
</dbReference>